<protein>
    <submittedName>
        <fullName evidence="1">Uncharacterized protein</fullName>
    </submittedName>
</protein>
<keyword evidence="2" id="KW-1185">Reference proteome</keyword>
<dbReference type="Proteomes" id="UP000887013">
    <property type="component" value="Unassembled WGS sequence"/>
</dbReference>
<dbReference type="EMBL" id="BMAW01121405">
    <property type="protein sequence ID" value="GFT93790.1"/>
    <property type="molecule type" value="Genomic_DNA"/>
</dbReference>
<organism evidence="1 2">
    <name type="scientific">Nephila pilipes</name>
    <name type="common">Giant wood spider</name>
    <name type="synonym">Nephila maculata</name>
    <dbReference type="NCBI Taxonomy" id="299642"/>
    <lineage>
        <taxon>Eukaryota</taxon>
        <taxon>Metazoa</taxon>
        <taxon>Ecdysozoa</taxon>
        <taxon>Arthropoda</taxon>
        <taxon>Chelicerata</taxon>
        <taxon>Arachnida</taxon>
        <taxon>Araneae</taxon>
        <taxon>Araneomorphae</taxon>
        <taxon>Entelegynae</taxon>
        <taxon>Araneoidea</taxon>
        <taxon>Nephilidae</taxon>
        <taxon>Nephila</taxon>
    </lineage>
</organism>
<comment type="caution">
    <text evidence="1">The sequence shown here is derived from an EMBL/GenBank/DDBJ whole genome shotgun (WGS) entry which is preliminary data.</text>
</comment>
<evidence type="ECO:0000313" key="1">
    <source>
        <dbReference type="EMBL" id="GFT93790.1"/>
    </source>
</evidence>
<accession>A0A8X6PX49</accession>
<sequence length="58" mass="6588">IISQRIKKYEHSQPAAYNMLKELYVEDLISGMTKGDKAASVTTDAKLIFSEHSWSLRS</sequence>
<reference evidence="1" key="1">
    <citation type="submission" date="2020-08" db="EMBL/GenBank/DDBJ databases">
        <title>Multicomponent nature underlies the extraordinary mechanical properties of spider dragline silk.</title>
        <authorList>
            <person name="Kono N."/>
            <person name="Nakamura H."/>
            <person name="Mori M."/>
            <person name="Yoshida Y."/>
            <person name="Ohtoshi R."/>
            <person name="Malay A.D."/>
            <person name="Moran D.A.P."/>
            <person name="Tomita M."/>
            <person name="Numata K."/>
            <person name="Arakawa K."/>
        </authorList>
    </citation>
    <scope>NUCLEOTIDE SEQUENCE</scope>
</reference>
<feature type="non-terminal residue" evidence="1">
    <location>
        <position position="1"/>
    </location>
</feature>
<evidence type="ECO:0000313" key="2">
    <source>
        <dbReference type="Proteomes" id="UP000887013"/>
    </source>
</evidence>
<dbReference type="AlphaFoldDB" id="A0A8X6PX49"/>
<gene>
    <name evidence="1" type="ORF">NPIL_257541</name>
</gene>
<name>A0A8X6PX49_NEPPI</name>
<proteinExistence type="predicted"/>